<sequence>MSMESEQKQSLNETVENKGVEAEAIEIDCAENTVGIIDVEADKIESMGWFIRDKSFEGQVCNAEEFLEEPFFLEVEELITSIDELKEREEFKDIYSKKGSNSLYLFSDKYVTENYADMLVMVEEKDLLKMVADTVRKESKTYPRPTSSKLFTLRPFNLSKEQFDGVLEQLKKKEEYKDIQESKASNGVLYLYSDEYMTKAHANSLTEWLEVEQRQNP</sequence>
<dbReference type="Proteomes" id="UP000000269">
    <property type="component" value="Chromosome"/>
</dbReference>
<evidence type="ECO:0000313" key="2">
    <source>
        <dbReference type="Proteomes" id="UP000000269"/>
    </source>
</evidence>
<protein>
    <submittedName>
        <fullName evidence="1">Uncharacterized protein</fullName>
    </submittedName>
</protein>
<dbReference type="NCBIfam" id="NF007411">
    <property type="entry name" value="PRK09947.1"/>
    <property type="match status" value="1"/>
</dbReference>
<dbReference type="STRING" id="350688.Clos_2145"/>
<dbReference type="AlphaFoldDB" id="A8MIP9"/>
<name>A8MIP9_ALKOO</name>
<organism evidence="1 2">
    <name type="scientific">Alkaliphilus oremlandii (strain OhILAs)</name>
    <name type="common">Clostridium oremlandii (strain OhILAs)</name>
    <dbReference type="NCBI Taxonomy" id="350688"/>
    <lineage>
        <taxon>Bacteria</taxon>
        <taxon>Bacillati</taxon>
        <taxon>Bacillota</taxon>
        <taxon>Clostridia</taxon>
        <taxon>Peptostreptococcales</taxon>
        <taxon>Natronincolaceae</taxon>
        <taxon>Alkaliphilus</taxon>
    </lineage>
</organism>
<gene>
    <name evidence="1" type="ordered locus">Clos_2145</name>
</gene>
<reference evidence="2" key="1">
    <citation type="submission" date="2007-10" db="EMBL/GenBank/DDBJ databases">
        <title>Complete genome of Alkaliphilus oremlandii OhILAs.</title>
        <authorList>
            <person name="Copeland A."/>
            <person name="Lucas S."/>
            <person name="Lapidus A."/>
            <person name="Barry K."/>
            <person name="Detter J.C."/>
            <person name="Glavina del Rio T."/>
            <person name="Hammon N."/>
            <person name="Israni S."/>
            <person name="Dalin E."/>
            <person name="Tice H."/>
            <person name="Pitluck S."/>
            <person name="Chain P."/>
            <person name="Malfatti S."/>
            <person name="Shin M."/>
            <person name="Vergez L."/>
            <person name="Schmutz J."/>
            <person name="Larimer F."/>
            <person name="Land M."/>
            <person name="Hauser L."/>
            <person name="Kyrpides N."/>
            <person name="Mikhailova N."/>
            <person name="Stolz J.F."/>
            <person name="Dawson A."/>
            <person name="Fisher E."/>
            <person name="Crable B."/>
            <person name="Perera E."/>
            <person name="Lisak J."/>
            <person name="Ranganathan M."/>
            <person name="Basu P."/>
            <person name="Richardson P."/>
        </authorList>
    </citation>
    <scope>NUCLEOTIDE SEQUENCE [LARGE SCALE GENOMIC DNA]</scope>
    <source>
        <strain evidence="2">OhILAs</strain>
    </source>
</reference>
<dbReference type="InterPro" id="IPR058229">
    <property type="entry name" value="YdhW-like"/>
</dbReference>
<dbReference type="HOGENOM" id="CLU_111062_0_0_9"/>
<proteinExistence type="predicted"/>
<dbReference type="RefSeq" id="WP_012159990.1">
    <property type="nucleotide sequence ID" value="NC_009922.1"/>
</dbReference>
<dbReference type="eggNOG" id="ENOG502ZHI0">
    <property type="taxonomic scope" value="Bacteria"/>
</dbReference>
<evidence type="ECO:0000313" key="1">
    <source>
        <dbReference type="EMBL" id="ABW19681.1"/>
    </source>
</evidence>
<keyword evidence="2" id="KW-1185">Reference proteome</keyword>
<dbReference type="EMBL" id="CP000853">
    <property type="protein sequence ID" value="ABW19681.1"/>
    <property type="molecule type" value="Genomic_DNA"/>
</dbReference>
<dbReference type="OrthoDB" id="2083033at2"/>
<dbReference type="KEGG" id="aoe:Clos_2145"/>
<accession>A8MIP9</accession>